<dbReference type="InterPro" id="IPR036388">
    <property type="entry name" value="WH-like_DNA-bd_sf"/>
</dbReference>
<dbReference type="EMBL" id="NHZO01000147">
    <property type="protein sequence ID" value="PHQ51150.1"/>
    <property type="molecule type" value="Genomic_DNA"/>
</dbReference>
<dbReference type="GO" id="GO:0003677">
    <property type="term" value="F:DNA binding"/>
    <property type="evidence" value="ECO:0007669"/>
    <property type="project" value="UniProtKB-KW"/>
</dbReference>
<dbReference type="AlphaFoldDB" id="A0A2G1XIX1"/>
<evidence type="ECO:0008006" key="11">
    <source>
        <dbReference type="Google" id="ProtNLM"/>
    </source>
</evidence>
<keyword evidence="4" id="KW-0238">DNA-binding</keyword>
<dbReference type="InterPro" id="IPR016032">
    <property type="entry name" value="Sig_transdc_resp-reg_C-effctor"/>
</dbReference>
<dbReference type="SMART" id="SM01043">
    <property type="entry name" value="BTAD"/>
    <property type="match status" value="1"/>
</dbReference>
<dbReference type="Gene3D" id="1.10.10.10">
    <property type="entry name" value="Winged helix-like DNA-binding domain superfamily/Winged helix DNA-binding domain"/>
    <property type="match status" value="1"/>
</dbReference>
<dbReference type="PANTHER" id="PTHR35807:SF1">
    <property type="entry name" value="TRANSCRIPTIONAL REGULATOR REDD"/>
    <property type="match status" value="1"/>
</dbReference>
<evidence type="ECO:0000256" key="5">
    <source>
        <dbReference type="ARBA" id="ARBA00023163"/>
    </source>
</evidence>
<dbReference type="InterPro" id="IPR051677">
    <property type="entry name" value="AfsR-DnrI-RedD_regulator"/>
</dbReference>
<evidence type="ECO:0000259" key="8">
    <source>
        <dbReference type="SMART" id="SM01043"/>
    </source>
</evidence>
<sequence>MPVAEFRVLGPLALSVSGQRIPLRGVKQQTILGALLLSNGRRVSLARLADVVWEQRPPVTARKQIRNAVSELRTLLSATGAAIVPEADGYRLDIADATLDLRTFQEHSARARRRMEQDRPDDAVTELRAALALWRGPVLSGLDRPGLRAQAAGLEEQRLTVLEECVGLELARGRHTALIGELTGAVADHPLRERLVGQLVLALYRSGARARAFAVYERTRRDLAETLGLDPGPELQELHQQMLADDTGAPAPAASRPSPAPAPAEVPLPAPAAAPGNLPGGVPHFTGRGETLRLLLDFADGDDRGDGAGRGERTGAGAGRVAVIEGMAGVGKTALAVHAAHRLAHRYPDGCLFLDLRGHSSDGAALPPAAGPVRLLRAVGVPVSERLDAAEAAGLWRGWLAGRRVLLVLDNVASTDQIRALPADGPGCLTIVTSRRSLTGLPTARPYFLDPLPLDEARRLFRRLVPDRAAGADAAGGPGRDATAEDVDTLLRHCGHHPLAIAAAAARLRHRPTWSVGYLADRLAEPGRRLTELRAEDGGVSSRIDCSYLALHPEQQRLLRLLGLVATPVVNAPGAAALAGLPVPRTEELLEGLVDEHLLQQPEAGHYRVHGLVQAYCAQLSRVVDTPEDRENALKGLHDFYMDRQLILSYAGDPCAF</sequence>
<feature type="domain" description="Bacterial transcriptional activator" evidence="8">
    <location>
        <begin position="99"/>
        <end position="243"/>
    </location>
</feature>
<dbReference type="Proteomes" id="UP000222531">
    <property type="component" value="Unassembled WGS sequence"/>
</dbReference>
<accession>A0A2G1XIX1</accession>
<evidence type="ECO:0000256" key="1">
    <source>
        <dbReference type="ARBA" id="ARBA00005820"/>
    </source>
</evidence>
<dbReference type="SUPFAM" id="SSF52540">
    <property type="entry name" value="P-loop containing nucleoside triphosphate hydrolases"/>
    <property type="match status" value="1"/>
</dbReference>
<dbReference type="Gene3D" id="3.40.50.300">
    <property type="entry name" value="P-loop containing nucleotide triphosphate hydrolases"/>
    <property type="match status" value="1"/>
</dbReference>
<feature type="compositionally biased region" description="Low complexity" evidence="6">
    <location>
        <begin position="248"/>
        <end position="257"/>
    </location>
</feature>
<keyword evidence="3" id="KW-0805">Transcription regulation</keyword>
<comment type="caution">
    <text evidence="9">The sequence shown here is derived from an EMBL/GenBank/DDBJ whole genome shotgun (WGS) entry which is preliminary data.</text>
</comment>
<dbReference type="SUPFAM" id="SSF48452">
    <property type="entry name" value="TPR-like"/>
    <property type="match status" value="1"/>
</dbReference>
<reference evidence="9 10" key="1">
    <citation type="journal article" date="2017" name="Biochemistry">
        <title>Identification of the Biosynthetic Pathway for the Antibiotic Bicyclomycin.</title>
        <authorList>
            <person name="Patteson J."/>
            <person name="Cai W."/>
            <person name="Johnson R.A."/>
            <person name="Santa Maria K."/>
            <person name="Li B."/>
        </authorList>
    </citation>
    <scope>NUCLEOTIDE SEQUENCE [LARGE SCALE GENOMIC DNA]</scope>
    <source>
        <strain evidence="9 10">ATCC 21532</strain>
    </source>
</reference>
<dbReference type="OrthoDB" id="7628974at2"/>
<feature type="region of interest" description="Disordered" evidence="6">
    <location>
        <begin position="246"/>
        <end position="284"/>
    </location>
</feature>
<dbReference type="SMART" id="SM00862">
    <property type="entry name" value="Trans_reg_C"/>
    <property type="match status" value="1"/>
</dbReference>
<dbReference type="Gene3D" id="1.25.40.10">
    <property type="entry name" value="Tetratricopeptide repeat domain"/>
    <property type="match status" value="1"/>
</dbReference>
<dbReference type="InterPro" id="IPR027417">
    <property type="entry name" value="P-loop_NTPase"/>
</dbReference>
<proteinExistence type="inferred from homology"/>
<dbReference type="PANTHER" id="PTHR35807">
    <property type="entry name" value="TRANSCRIPTIONAL REGULATOR REDD-RELATED"/>
    <property type="match status" value="1"/>
</dbReference>
<dbReference type="InterPro" id="IPR001867">
    <property type="entry name" value="OmpR/PhoB-type_DNA-bd"/>
</dbReference>
<dbReference type="InterPro" id="IPR011990">
    <property type="entry name" value="TPR-like_helical_dom_sf"/>
</dbReference>
<dbReference type="GO" id="GO:0006355">
    <property type="term" value="P:regulation of DNA-templated transcription"/>
    <property type="evidence" value="ECO:0007669"/>
    <property type="project" value="InterPro"/>
</dbReference>
<feature type="compositionally biased region" description="Low complexity" evidence="6">
    <location>
        <begin position="273"/>
        <end position="283"/>
    </location>
</feature>
<evidence type="ECO:0000313" key="10">
    <source>
        <dbReference type="Proteomes" id="UP000222531"/>
    </source>
</evidence>
<keyword evidence="2" id="KW-0902">Two-component regulatory system</keyword>
<organism evidence="9 10">
    <name type="scientific">Streptomyces cinnamoneus</name>
    <name type="common">Streptoverticillium cinnamoneum</name>
    <dbReference type="NCBI Taxonomy" id="53446"/>
    <lineage>
        <taxon>Bacteria</taxon>
        <taxon>Bacillati</taxon>
        <taxon>Actinomycetota</taxon>
        <taxon>Actinomycetes</taxon>
        <taxon>Kitasatosporales</taxon>
        <taxon>Streptomycetaceae</taxon>
        <taxon>Streptomyces</taxon>
        <taxon>Streptomyces cinnamoneus group</taxon>
    </lineage>
</organism>
<keyword evidence="5" id="KW-0804">Transcription</keyword>
<evidence type="ECO:0000256" key="4">
    <source>
        <dbReference type="ARBA" id="ARBA00023125"/>
    </source>
</evidence>
<dbReference type="PRINTS" id="PR00364">
    <property type="entry name" value="DISEASERSIST"/>
</dbReference>
<keyword evidence="10" id="KW-1185">Reference proteome</keyword>
<comment type="similarity">
    <text evidence="1">Belongs to the AfsR/DnrI/RedD regulatory family.</text>
</comment>
<dbReference type="InterPro" id="IPR005158">
    <property type="entry name" value="BTAD"/>
</dbReference>
<dbReference type="Pfam" id="PF03704">
    <property type="entry name" value="BTAD"/>
    <property type="match status" value="1"/>
</dbReference>
<feature type="compositionally biased region" description="Pro residues" evidence="6">
    <location>
        <begin position="258"/>
        <end position="272"/>
    </location>
</feature>
<dbReference type="GO" id="GO:0000160">
    <property type="term" value="P:phosphorelay signal transduction system"/>
    <property type="evidence" value="ECO:0007669"/>
    <property type="project" value="UniProtKB-KW"/>
</dbReference>
<gene>
    <name evidence="9" type="ORF">BLA24_15410</name>
</gene>
<evidence type="ECO:0000256" key="3">
    <source>
        <dbReference type="ARBA" id="ARBA00023015"/>
    </source>
</evidence>
<evidence type="ECO:0000256" key="6">
    <source>
        <dbReference type="SAM" id="MobiDB-lite"/>
    </source>
</evidence>
<name>A0A2G1XIX1_STRCJ</name>
<evidence type="ECO:0000259" key="7">
    <source>
        <dbReference type="SMART" id="SM00862"/>
    </source>
</evidence>
<evidence type="ECO:0000313" key="9">
    <source>
        <dbReference type="EMBL" id="PHQ51150.1"/>
    </source>
</evidence>
<dbReference type="SUPFAM" id="SSF46894">
    <property type="entry name" value="C-terminal effector domain of the bipartite response regulators"/>
    <property type="match status" value="1"/>
</dbReference>
<protein>
    <recommendedName>
        <fullName evidence="11">AfsR family transcriptional regulator</fullName>
    </recommendedName>
</protein>
<feature type="domain" description="OmpR/PhoB-type" evidence="7">
    <location>
        <begin position="18"/>
        <end position="92"/>
    </location>
</feature>
<dbReference type="CDD" id="cd15831">
    <property type="entry name" value="BTAD"/>
    <property type="match status" value="1"/>
</dbReference>
<evidence type="ECO:0000256" key="2">
    <source>
        <dbReference type="ARBA" id="ARBA00023012"/>
    </source>
</evidence>